<reference evidence="1" key="1">
    <citation type="submission" date="2020-11" db="EMBL/GenBank/DDBJ databases">
        <authorList>
            <consortium name="DOE Joint Genome Institute"/>
            <person name="Ahrendt S."/>
            <person name="Riley R."/>
            <person name="Andreopoulos W."/>
            <person name="Labutti K."/>
            <person name="Pangilinan J."/>
            <person name="Ruiz-Duenas F.J."/>
            <person name="Barrasa J.M."/>
            <person name="Sanchez-Garcia M."/>
            <person name="Camarero S."/>
            <person name="Miyauchi S."/>
            <person name="Serrano A."/>
            <person name="Linde D."/>
            <person name="Babiker R."/>
            <person name="Drula E."/>
            <person name="Ayuso-Fernandez I."/>
            <person name="Pacheco R."/>
            <person name="Padilla G."/>
            <person name="Ferreira P."/>
            <person name="Barriuso J."/>
            <person name="Kellner H."/>
            <person name="Castanera R."/>
            <person name="Alfaro M."/>
            <person name="Ramirez L."/>
            <person name="Pisabarro A.G."/>
            <person name="Kuo A."/>
            <person name="Tritt A."/>
            <person name="Lipzen A."/>
            <person name="He G."/>
            <person name="Yan M."/>
            <person name="Ng V."/>
            <person name="Cullen D."/>
            <person name="Martin F."/>
            <person name="Rosso M.-N."/>
            <person name="Henrissat B."/>
            <person name="Hibbett D."/>
            <person name="Martinez A.T."/>
            <person name="Grigoriev I.V."/>
        </authorList>
    </citation>
    <scope>NUCLEOTIDE SEQUENCE</scope>
    <source>
        <strain evidence="1">CIRM-BRFM 674</strain>
    </source>
</reference>
<dbReference type="AlphaFoldDB" id="A0A9P5Z0I0"/>
<organism evidence="1 2">
    <name type="scientific">Pholiota conissans</name>
    <dbReference type="NCBI Taxonomy" id="109636"/>
    <lineage>
        <taxon>Eukaryota</taxon>
        <taxon>Fungi</taxon>
        <taxon>Dikarya</taxon>
        <taxon>Basidiomycota</taxon>
        <taxon>Agaricomycotina</taxon>
        <taxon>Agaricomycetes</taxon>
        <taxon>Agaricomycetidae</taxon>
        <taxon>Agaricales</taxon>
        <taxon>Agaricineae</taxon>
        <taxon>Strophariaceae</taxon>
        <taxon>Pholiota</taxon>
    </lineage>
</organism>
<dbReference type="Proteomes" id="UP000807469">
    <property type="component" value="Unassembled WGS sequence"/>
</dbReference>
<proteinExistence type="predicted"/>
<evidence type="ECO:0000313" key="1">
    <source>
        <dbReference type="EMBL" id="KAF9479172.1"/>
    </source>
</evidence>
<gene>
    <name evidence="1" type="ORF">BDN70DRAFT_702580</name>
</gene>
<name>A0A9P5Z0I0_9AGAR</name>
<sequence length="196" mass="21956">MGACHASWGAPRSPTCDGQNKVFSLGRPALLSNRSSMGSFLGRVASFLPSCASSRSVSRRRRRGKRAWRLKFASGPWSCRIPASIANAARCCCMLSDPVSAPVAALLQASWLLLATRLPEFPPRIPGVSSHQGFSEIRAGKKRQTNRKRSRQRLCTYLHTFRIFDSSLQARYYLILIAPTHPRRRSHRDIIYIICI</sequence>
<comment type="caution">
    <text evidence="1">The sequence shown here is derived from an EMBL/GenBank/DDBJ whole genome shotgun (WGS) entry which is preliminary data.</text>
</comment>
<protein>
    <submittedName>
        <fullName evidence="1">Uncharacterized protein</fullName>
    </submittedName>
</protein>
<accession>A0A9P5Z0I0</accession>
<evidence type="ECO:0000313" key="2">
    <source>
        <dbReference type="Proteomes" id="UP000807469"/>
    </source>
</evidence>
<keyword evidence="2" id="KW-1185">Reference proteome</keyword>
<dbReference type="EMBL" id="MU155218">
    <property type="protein sequence ID" value="KAF9479172.1"/>
    <property type="molecule type" value="Genomic_DNA"/>
</dbReference>